<keyword evidence="1" id="KW-0808">Transferase</keyword>
<dbReference type="InterPro" id="IPR016181">
    <property type="entry name" value="Acyl_CoA_acyltransferase"/>
</dbReference>
<feature type="region of interest" description="Disordered" evidence="2">
    <location>
        <begin position="63"/>
        <end position="94"/>
    </location>
</feature>
<dbReference type="InterPro" id="IPR050769">
    <property type="entry name" value="NAT_camello-type"/>
</dbReference>
<dbReference type="AlphaFoldDB" id="C4JSF5"/>
<dbReference type="InterPro" id="IPR000182">
    <property type="entry name" value="GNAT_dom"/>
</dbReference>
<dbReference type="CDD" id="cd04301">
    <property type="entry name" value="NAT_SF"/>
    <property type="match status" value="1"/>
</dbReference>
<dbReference type="GO" id="GO:0008080">
    <property type="term" value="F:N-acetyltransferase activity"/>
    <property type="evidence" value="ECO:0007669"/>
    <property type="project" value="InterPro"/>
</dbReference>
<gene>
    <name evidence="4" type="ORF">UREG_05394</name>
</gene>
<dbReference type="RefSeq" id="XP_002584705.1">
    <property type="nucleotide sequence ID" value="XM_002584659.1"/>
</dbReference>
<dbReference type="STRING" id="336963.C4JSF5"/>
<proteinExistence type="predicted"/>
<feature type="domain" description="N-acetyltransferase" evidence="3">
    <location>
        <begin position="15"/>
        <end position="202"/>
    </location>
</feature>
<dbReference type="OMA" id="WLEVSNV"/>
<dbReference type="SUPFAM" id="SSF55729">
    <property type="entry name" value="Acyl-CoA N-acyltransferases (Nat)"/>
    <property type="match status" value="1"/>
</dbReference>
<feature type="region of interest" description="Disordered" evidence="2">
    <location>
        <begin position="1"/>
        <end position="21"/>
    </location>
</feature>
<dbReference type="PANTHER" id="PTHR13947">
    <property type="entry name" value="GNAT FAMILY N-ACETYLTRANSFERASE"/>
    <property type="match status" value="1"/>
</dbReference>
<dbReference type="EMBL" id="CH476617">
    <property type="protein sequence ID" value="EEP80552.1"/>
    <property type="molecule type" value="Genomic_DNA"/>
</dbReference>
<evidence type="ECO:0000256" key="2">
    <source>
        <dbReference type="SAM" id="MobiDB-lite"/>
    </source>
</evidence>
<name>C4JSF5_UNCRE</name>
<feature type="compositionally biased region" description="Acidic residues" evidence="2">
    <location>
        <begin position="69"/>
        <end position="78"/>
    </location>
</feature>
<sequence>MEFPRSQAEPSGPVITYREAREDEKDAIDALDDSYTTTSIYKVDISPDGFGFSIRRETIETPITRNYSDEESDSDSDSDSNYSPRKKESESSPSNAYTIVATINEDQICGVIDLIYRAWNRRLVITDIIVAPERRGNGIGKKLMSMALDWGREVHGAKHAWLEVSNLNSPAIESYQGMGFTFCGLDLTLQRGQNEVHQVLYS</sequence>
<evidence type="ECO:0000313" key="5">
    <source>
        <dbReference type="Proteomes" id="UP000002058"/>
    </source>
</evidence>
<accession>C4JSF5</accession>
<organism evidence="4 5">
    <name type="scientific">Uncinocarpus reesii (strain UAMH 1704)</name>
    <dbReference type="NCBI Taxonomy" id="336963"/>
    <lineage>
        <taxon>Eukaryota</taxon>
        <taxon>Fungi</taxon>
        <taxon>Dikarya</taxon>
        <taxon>Ascomycota</taxon>
        <taxon>Pezizomycotina</taxon>
        <taxon>Eurotiomycetes</taxon>
        <taxon>Eurotiomycetidae</taxon>
        <taxon>Onygenales</taxon>
        <taxon>Onygenaceae</taxon>
        <taxon>Uncinocarpus</taxon>
    </lineage>
</organism>
<dbReference type="Proteomes" id="UP000002058">
    <property type="component" value="Unassembled WGS sequence"/>
</dbReference>
<protein>
    <recommendedName>
        <fullName evidence="3">N-acetyltransferase domain-containing protein</fullName>
    </recommendedName>
</protein>
<dbReference type="GeneID" id="8440575"/>
<dbReference type="PROSITE" id="PS51186">
    <property type="entry name" value="GNAT"/>
    <property type="match status" value="1"/>
</dbReference>
<evidence type="ECO:0000256" key="1">
    <source>
        <dbReference type="ARBA" id="ARBA00022679"/>
    </source>
</evidence>
<dbReference type="Pfam" id="PF00583">
    <property type="entry name" value="Acetyltransf_1"/>
    <property type="match status" value="1"/>
</dbReference>
<evidence type="ECO:0000259" key="3">
    <source>
        <dbReference type="PROSITE" id="PS51186"/>
    </source>
</evidence>
<dbReference type="eggNOG" id="ENOG502SGIU">
    <property type="taxonomic scope" value="Eukaryota"/>
</dbReference>
<dbReference type="InParanoid" id="C4JSF5"/>
<dbReference type="HOGENOM" id="CLU_095996_0_1_1"/>
<keyword evidence="5" id="KW-1185">Reference proteome</keyword>
<dbReference type="OrthoDB" id="47374at2759"/>
<dbReference type="KEGG" id="ure:UREG_05394"/>
<dbReference type="VEuPathDB" id="FungiDB:UREG_05394"/>
<dbReference type="PANTHER" id="PTHR13947:SF37">
    <property type="entry name" value="LD18367P"/>
    <property type="match status" value="1"/>
</dbReference>
<evidence type="ECO:0000313" key="4">
    <source>
        <dbReference type="EMBL" id="EEP80552.1"/>
    </source>
</evidence>
<dbReference type="Gene3D" id="3.40.630.30">
    <property type="match status" value="1"/>
</dbReference>
<reference evidence="5" key="1">
    <citation type="journal article" date="2009" name="Genome Res.">
        <title>Comparative genomic analyses of the human fungal pathogens Coccidioides and their relatives.</title>
        <authorList>
            <person name="Sharpton T.J."/>
            <person name="Stajich J.E."/>
            <person name="Rounsley S.D."/>
            <person name="Gardner M.J."/>
            <person name="Wortman J.R."/>
            <person name="Jordar V.S."/>
            <person name="Maiti R."/>
            <person name="Kodira C.D."/>
            <person name="Neafsey D.E."/>
            <person name="Zeng Q."/>
            <person name="Hung C.-Y."/>
            <person name="McMahan C."/>
            <person name="Muszewska A."/>
            <person name="Grynberg M."/>
            <person name="Mandel M.A."/>
            <person name="Kellner E.M."/>
            <person name="Barker B.M."/>
            <person name="Galgiani J.N."/>
            <person name="Orbach M.J."/>
            <person name="Kirkland T.N."/>
            <person name="Cole G.T."/>
            <person name="Henn M.R."/>
            <person name="Birren B.W."/>
            <person name="Taylor J.W."/>
        </authorList>
    </citation>
    <scope>NUCLEOTIDE SEQUENCE [LARGE SCALE GENOMIC DNA]</scope>
    <source>
        <strain evidence="5">UAMH 1704</strain>
    </source>
</reference>